<gene>
    <name evidence="4" type="ORF">LTR05_005804</name>
</gene>
<dbReference type="Proteomes" id="UP001309876">
    <property type="component" value="Unassembled WGS sequence"/>
</dbReference>
<proteinExistence type="predicted"/>
<keyword evidence="2" id="KW-0560">Oxidoreductase</keyword>
<organism evidence="4 5">
    <name type="scientific">Lithohypha guttulata</name>
    <dbReference type="NCBI Taxonomy" id="1690604"/>
    <lineage>
        <taxon>Eukaryota</taxon>
        <taxon>Fungi</taxon>
        <taxon>Dikarya</taxon>
        <taxon>Ascomycota</taxon>
        <taxon>Pezizomycotina</taxon>
        <taxon>Eurotiomycetes</taxon>
        <taxon>Chaetothyriomycetidae</taxon>
        <taxon>Chaetothyriales</taxon>
        <taxon>Trichomeriaceae</taxon>
        <taxon>Lithohypha</taxon>
    </lineage>
</organism>
<reference evidence="4 5" key="1">
    <citation type="submission" date="2023-08" db="EMBL/GenBank/DDBJ databases">
        <title>Black Yeasts Isolated from many extreme environments.</title>
        <authorList>
            <person name="Coleine C."/>
            <person name="Stajich J.E."/>
            <person name="Selbmann L."/>
        </authorList>
    </citation>
    <scope>NUCLEOTIDE SEQUENCE [LARGE SCALE GENOMIC DNA]</scope>
    <source>
        <strain evidence="4 5">CCFEE 5910</strain>
    </source>
</reference>
<dbReference type="PANTHER" id="PTHR47706">
    <property type="entry name" value="NMRA-LIKE FAMILY PROTEIN"/>
    <property type="match status" value="1"/>
</dbReference>
<dbReference type="Gene3D" id="3.90.25.10">
    <property type="entry name" value="UDP-galactose 4-epimerase, domain 1"/>
    <property type="match status" value="1"/>
</dbReference>
<dbReference type="Pfam" id="PF05368">
    <property type="entry name" value="NmrA"/>
    <property type="match status" value="1"/>
</dbReference>
<evidence type="ECO:0000256" key="1">
    <source>
        <dbReference type="ARBA" id="ARBA00022857"/>
    </source>
</evidence>
<dbReference type="Gene3D" id="3.40.50.720">
    <property type="entry name" value="NAD(P)-binding Rossmann-like Domain"/>
    <property type="match status" value="1"/>
</dbReference>
<protein>
    <recommendedName>
        <fullName evidence="3">NmrA-like domain-containing protein</fullName>
    </recommendedName>
</protein>
<dbReference type="SUPFAM" id="SSF51735">
    <property type="entry name" value="NAD(P)-binding Rossmann-fold domains"/>
    <property type="match status" value="1"/>
</dbReference>
<feature type="domain" description="NmrA-like" evidence="3">
    <location>
        <begin position="42"/>
        <end position="244"/>
    </location>
</feature>
<dbReference type="InterPro" id="IPR051609">
    <property type="entry name" value="NmrA/Isoflavone_reductase-like"/>
</dbReference>
<dbReference type="InterPro" id="IPR036291">
    <property type="entry name" value="NAD(P)-bd_dom_sf"/>
</dbReference>
<keyword evidence="1" id="KW-0521">NADP</keyword>
<evidence type="ECO:0000259" key="3">
    <source>
        <dbReference type="Pfam" id="PF05368"/>
    </source>
</evidence>
<dbReference type="GO" id="GO:0016491">
    <property type="term" value="F:oxidoreductase activity"/>
    <property type="evidence" value="ECO:0007669"/>
    <property type="project" value="UniProtKB-KW"/>
</dbReference>
<evidence type="ECO:0000313" key="4">
    <source>
        <dbReference type="EMBL" id="KAK5084726.1"/>
    </source>
</evidence>
<dbReference type="EMBL" id="JAVRRJ010000005">
    <property type="protein sequence ID" value="KAK5084726.1"/>
    <property type="molecule type" value="Genomic_DNA"/>
</dbReference>
<comment type="caution">
    <text evidence="4">The sequence shown here is derived from an EMBL/GenBank/DDBJ whole genome shotgun (WGS) entry which is preliminary data.</text>
</comment>
<sequence>MTPLKRLPTVAIAGGSGHLDIILLKRKTGNKSAQEKSAESTTRYYDEANLADSLKDVDVLINTIGTSGYAFRDQLLSAVAVSNVKLYIPSEFGVDHTVHDFDHPEWDHKKIHFNLANETLRTTRICRIFIGLFTEDSIGPWFGFNTKDAVYECIGSQDTPVSFTALVDVGKAVAQLSRMPVDTVPSQLHLGGDTVTVRDIAQVMEKAGSSSIRIIELDLPEFKRRTLNTETSDPSQHIRFLMGEGRVDHSENRFGNDNQLVNKDESIWKWMTMKQYASESKGRPWSGVGWSGSDLV</sequence>
<evidence type="ECO:0000313" key="5">
    <source>
        <dbReference type="Proteomes" id="UP001309876"/>
    </source>
</evidence>
<accession>A0AAN7SYB8</accession>
<dbReference type="PANTHER" id="PTHR47706:SF9">
    <property type="entry name" value="NMRA-LIKE DOMAIN-CONTAINING PROTEIN-RELATED"/>
    <property type="match status" value="1"/>
</dbReference>
<evidence type="ECO:0000256" key="2">
    <source>
        <dbReference type="ARBA" id="ARBA00023002"/>
    </source>
</evidence>
<dbReference type="InterPro" id="IPR008030">
    <property type="entry name" value="NmrA-like"/>
</dbReference>
<dbReference type="AlphaFoldDB" id="A0AAN7SYB8"/>
<keyword evidence="5" id="KW-1185">Reference proteome</keyword>
<name>A0AAN7SYB8_9EURO</name>